<dbReference type="SUPFAM" id="SSF52283">
    <property type="entry name" value="Formate/glycerate dehydrogenase catalytic domain-like"/>
    <property type="match status" value="1"/>
</dbReference>
<gene>
    <name evidence="7" type="ORF">TCEL_00831</name>
</gene>
<accession>R7RV23</accession>
<dbReference type="PANTHER" id="PTHR43333:SF1">
    <property type="entry name" value="D-ISOMER SPECIFIC 2-HYDROXYACID DEHYDROGENASE NAD-BINDING DOMAIN-CONTAINING PROTEIN"/>
    <property type="match status" value="1"/>
</dbReference>
<reference evidence="7" key="1">
    <citation type="submission" date="2013-03" db="EMBL/GenBank/DDBJ databases">
        <title>Draft genome sequence of the hydrogen-ethanol-producing anaerobic alkalithermophilic Caloramator celere.</title>
        <authorList>
            <person name="Ciranna A."/>
            <person name="Larjo A."/>
            <person name="Kivisto A."/>
            <person name="Santala V."/>
            <person name="Roos C."/>
            <person name="Karp M."/>
        </authorList>
    </citation>
    <scope>NUCLEOTIDE SEQUENCE [LARGE SCALE GENOMIC DNA]</scope>
    <source>
        <strain evidence="7">DSM 8682</strain>
    </source>
</reference>
<dbReference type="InterPro" id="IPR006140">
    <property type="entry name" value="D-isomer_DH_NAD-bd"/>
</dbReference>
<protein>
    <submittedName>
        <fullName evidence="7">D-3-phosphoglycerate dehydrogenase</fullName>
        <ecNumber evidence="7">1.1.1.95</ecNumber>
    </submittedName>
</protein>
<evidence type="ECO:0000259" key="6">
    <source>
        <dbReference type="Pfam" id="PF02826"/>
    </source>
</evidence>
<dbReference type="AlphaFoldDB" id="R7RV23"/>
<dbReference type="FunFam" id="3.40.50.720:FF:000363">
    <property type="entry name" value="D-isomer specific 2-hydroxyacid dehydrogenase"/>
    <property type="match status" value="1"/>
</dbReference>
<evidence type="ECO:0000256" key="2">
    <source>
        <dbReference type="ARBA" id="ARBA00023002"/>
    </source>
</evidence>
<proteinExistence type="inferred from homology"/>
<dbReference type="GO" id="GO:0004617">
    <property type="term" value="F:phosphoglycerate dehydrogenase activity"/>
    <property type="evidence" value="ECO:0007669"/>
    <property type="project" value="UniProtKB-EC"/>
</dbReference>
<organism evidence="7 8">
    <name type="scientific">Thermobrachium celere DSM 8682</name>
    <dbReference type="NCBI Taxonomy" id="941824"/>
    <lineage>
        <taxon>Bacteria</taxon>
        <taxon>Bacillati</taxon>
        <taxon>Bacillota</taxon>
        <taxon>Clostridia</taxon>
        <taxon>Eubacteriales</taxon>
        <taxon>Clostridiaceae</taxon>
        <taxon>Thermobrachium</taxon>
    </lineage>
</organism>
<comment type="caution">
    <text evidence="7">The sequence shown here is derived from an EMBL/GenBank/DDBJ whole genome shotgun (WGS) entry which is preliminary data.</text>
</comment>
<dbReference type="EC" id="1.1.1.95" evidence="7"/>
<dbReference type="EMBL" id="CAVN010000099">
    <property type="protein sequence ID" value="CDF59365.1"/>
    <property type="molecule type" value="Genomic_DNA"/>
</dbReference>
<keyword evidence="3" id="KW-0520">NAD</keyword>
<evidence type="ECO:0000256" key="3">
    <source>
        <dbReference type="ARBA" id="ARBA00023027"/>
    </source>
</evidence>
<dbReference type="Pfam" id="PF02826">
    <property type="entry name" value="2-Hacid_dh_C"/>
    <property type="match status" value="1"/>
</dbReference>
<dbReference type="InterPro" id="IPR006139">
    <property type="entry name" value="D-isomer_2_OHA_DH_cat_dom"/>
</dbReference>
<dbReference type="Proteomes" id="UP000014923">
    <property type="component" value="Unassembled WGS sequence"/>
</dbReference>
<dbReference type="GO" id="GO:0051287">
    <property type="term" value="F:NAD binding"/>
    <property type="evidence" value="ECO:0007669"/>
    <property type="project" value="InterPro"/>
</dbReference>
<evidence type="ECO:0000259" key="5">
    <source>
        <dbReference type="Pfam" id="PF00389"/>
    </source>
</evidence>
<sequence>MLKALFTYDYGKEKMKKIEELGYKVLIRDENKVVFEEEFNDVNILVCYNPFSTLDISLMQNLKWIQLSSIGVDQVPKDVVLARKITVTNNKGGYSIPIGEWIVLKILEMLKNSREFYEKQKNKVWKMDTSLLELYNKTVGFIGTGTIAQEAAKRLKGFDVNILGVNTNGRKVEYFDECFSMQNLKDMLSRCDIVVVAVPFTKETYHLINDDIISSMKDGVFLINIARGSVIDTDALIKALNTKKIKKAALDVFEEEPLSEDSPLWDMENVIITPHNSWISEMRNERRFNLIYENMKRYIEGRELLNIVDIIKGY</sequence>
<feature type="domain" description="D-isomer specific 2-hydroxyacid dehydrogenase catalytic" evidence="5">
    <location>
        <begin position="36"/>
        <end position="308"/>
    </location>
</feature>
<evidence type="ECO:0000313" key="7">
    <source>
        <dbReference type="EMBL" id="CDF59365.1"/>
    </source>
</evidence>
<dbReference type="PROSITE" id="PS00671">
    <property type="entry name" value="D_2_HYDROXYACID_DH_3"/>
    <property type="match status" value="1"/>
</dbReference>
<dbReference type="eggNOG" id="COG0111">
    <property type="taxonomic scope" value="Bacteria"/>
</dbReference>
<feature type="domain" description="D-isomer specific 2-hydroxyacid dehydrogenase NAD-binding" evidence="6">
    <location>
        <begin position="106"/>
        <end position="276"/>
    </location>
</feature>
<keyword evidence="2 4" id="KW-0560">Oxidoreductase</keyword>
<dbReference type="SUPFAM" id="SSF51735">
    <property type="entry name" value="NAD(P)-binding Rossmann-fold domains"/>
    <property type="match status" value="1"/>
</dbReference>
<name>R7RV23_9CLOT</name>
<dbReference type="InterPro" id="IPR029753">
    <property type="entry name" value="D-isomer_DH_CS"/>
</dbReference>
<dbReference type="HOGENOM" id="CLU_019796_1_0_9"/>
<evidence type="ECO:0000313" key="8">
    <source>
        <dbReference type="Proteomes" id="UP000014923"/>
    </source>
</evidence>
<dbReference type="Pfam" id="PF00389">
    <property type="entry name" value="2-Hacid_dh"/>
    <property type="match status" value="1"/>
</dbReference>
<dbReference type="PANTHER" id="PTHR43333">
    <property type="entry name" value="2-HACID_DH_C DOMAIN-CONTAINING PROTEIN"/>
    <property type="match status" value="1"/>
</dbReference>
<dbReference type="InterPro" id="IPR036291">
    <property type="entry name" value="NAD(P)-bd_dom_sf"/>
</dbReference>
<dbReference type="CDD" id="cd12155">
    <property type="entry name" value="PGDH_1"/>
    <property type="match status" value="1"/>
</dbReference>
<comment type="similarity">
    <text evidence="1 4">Belongs to the D-isomer specific 2-hydroxyacid dehydrogenase family.</text>
</comment>
<dbReference type="Gene3D" id="3.40.50.720">
    <property type="entry name" value="NAD(P)-binding Rossmann-like Domain"/>
    <property type="match status" value="2"/>
</dbReference>
<evidence type="ECO:0000256" key="1">
    <source>
        <dbReference type="ARBA" id="ARBA00005854"/>
    </source>
</evidence>
<keyword evidence="8" id="KW-1185">Reference proteome</keyword>
<evidence type="ECO:0000256" key="4">
    <source>
        <dbReference type="RuleBase" id="RU003719"/>
    </source>
</evidence>